<proteinExistence type="predicted"/>
<reference evidence="1 2" key="1">
    <citation type="submission" date="2018-11" db="EMBL/GenBank/DDBJ databases">
        <authorList>
            <consortium name="Pathogen Informatics"/>
        </authorList>
    </citation>
    <scope>NUCLEOTIDE SEQUENCE [LARGE SCALE GENOMIC DNA]</scope>
</reference>
<organism evidence="1 2">
    <name type="scientific">Dibothriocephalus latus</name>
    <name type="common">Fish tapeworm</name>
    <name type="synonym">Diphyllobothrium latum</name>
    <dbReference type="NCBI Taxonomy" id="60516"/>
    <lineage>
        <taxon>Eukaryota</taxon>
        <taxon>Metazoa</taxon>
        <taxon>Spiralia</taxon>
        <taxon>Lophotrochozoa</taxon>
        <taxon>Platyhelminthes</taxon>
        <taxon>Cestoda</taxon>
        <taxon>Eucestoda</taxon>
        <taxon>Diphyllobothriidea</taxon>
        <taxon>Diphyllobothriidae</taxon>
        <taxon>Dibothriocephalus</taxon>
    </lineage>
</organism>
<accession>A0A3P7LQ38</accession>
<keyword evidence="2" id="KW-1185">Reference proteome</keyword>
<name>A0A3P7LQ38_DIBLA</name>
<dbReference type="OrthoDB" id="6287158at2759"/>
<evidence type="ECO:0000313" key="1">
    <source>
        <dbReference type="EMBL" id="VDN13083.1"/>
    </source>
</evidence>
<evidence type="ECO:0000313" key="2">
    <source>
        <dbReference type="Proteomes" id="UP000281553"/>
    </source>
</evidence>
<gene>
    <name evidence="1" type="ORF">DILT_LOCUS8914</name>
</gene>
<dbReference type="Proteomes" id="UP000281553">
    <property type="component" value="Unassembled WGS sequence"/>
</dbReference>
<protein>
    <submittedName>
        <fullName evidence="1">Uncharacterized protein</fullName>
    </submittedName>
</protein>
<dbReference type="EMBL" id="UYRU01055534">
    <property type="protein sequence ID" value="VDN13083.1"/>
    <property type="molecule type" value="Genomic_DNA"/>
</dbReference>
<dbReference type="AlphaFoldDB" id="A0A3P7LQ38"/>
<sequence length="166" mass="18734">MVRTLRDLADQKVTSLPLLAILSGSKPNAASLGFCTDYLTYSFTLKLDVNTMRLLMDQPQPNRRTDKYRLILRMAWATTGLYMPGDKSNPSRVLASEVLPHCLSVRVARRNVTLPDPIFHGGQAQKFGRRLRFAIDITDKVVFFSFLCAAYPDLVSLNVQKKKTVQ</sequence>